<comment type="caution">
    <text evidence="3">The sequence shown here is derived from an EMBL/GenBank/DDBJ whole genome shotgun (WGS) entry which is preliminary data.</text>
</comment>
<organism evidence="3 4">
    <name type="scientific">Tectimicrobiota bacterium</name>
    <dbReference type="NCBI Taxonomy" id="2528274"/>
    <lineage>
        <taxon>Bacteria</taxon>
        <taxon>Pseudomonadati</taxon>
        <taxon>Nitrospinota/Tectimicrobiota group</taxon>
        <taxon>Candidatus Tectimicrobiota</taxon>
    </lineage>
</organism>
<keyword evidence="1" id="KW-0732">Signal</keyword>
<dbReference type="Pfam" id="PF13449">
    <property type="entry name" value="Phytase-like"/>
    <property type="match status" value="1"/>
</dbReference>
<gene>
    <name evidence="3" type="ORF">HYZ11_01905</name>
</gene>
<evidence type="ECO:0000256" key="1">
    <source>
        <dbReference type="SAM" id="SignalP"/>
    </source>
</evidence>
<proteinExistence type="predicted"/>
<dbReference type="EMBL" id="JACPUR010000002">
    <property type="protein sequence ID" value="MBI3126342.1"/>
    <property type="molecule type" value="Genomic_DNA"/>
</dbReference>
<name>A0A932MMA3_UNCTE</name>
<protein>
    <submittedName>
        <fullName evidence="3">Esterase-like activity of phytase family protein</fullName>
    </submittedName>
</protein>
<dbReference type="InterPro" id="IPR027372">
    <property type="entry name" value="Phytase-like_dom"/>
</dbReference>
<evidence type="ECO:0000313" key="3">
    <source>
        <dbReference type="EMBL" id="MBI3126342.1"/>
    </source>
</evidence>
<evidence type="ECO:0000259" key="2">
    <source>
        <dbReference type="Pfam" id="PF13449"/>
    </source>
</evidence>
<dbReference type="PANTHER" id="PTHR37957">
    <property type="entry name" value="BLR7070 PROTEIN"/>
    <property type="match status" value="1"/>
</dbReference>
<feature type="chain" id="PRO_5036735814" evidence="1">
    <location>
        <begin position="24"/>
        <end position="433"/>
    </location>
</feature>
<dbReference type="AlphaFoldDB" id="A0A932MMA3"/>
<feature type="domain" description="Phytase-like" evidence="2">
    <location>
        <begin position="102"/>
        <end position="413"/>
    </location>
</feature>
<feature type="signal peptide" evidence="1">
    <location>
        <begin position="1"/>
        <end position="23"/>
    </location>
</feature>
<accession>A0A932MMA3</accession>
<dbReference type="Proteomes" id="UP000782312">
    <property type="component" value="Unassembled WGS sequence"/>
</dbReference>
<reference evidence="3" key="1">
    <citation type="submission" date="2020-07" db="EMBL/GenBank/DDBJ databases">
        <title>Huge and variable diversity of episymbiotic CPR bacteria and DPANN archaea in groundwater ecosystems.</title>
        <authorList>
            <person name="He C.Y."/>
            <person name="Keren R."/>
            <person name="Whittaker M."/>
            <person name="Farag I.F."/>
            <person name="Doudna J."/>
            <person name="Cate J.H.D."/>
            <person name="Banfield J.F."/>
        </authorList>
    </citation>
    <scope>NUCLEOTIDE SEQUENCE</scope>
    <source>
        <strain evidence="3">NC_groundwater_763_Ag_S-0.2um_68_21</strain>
    </source>
</reference>
<evidence type="ECO:0000313" key="4">
    <source>
        <dbReference type="Proteomes" id="UP000782312"/>
    </source>
</evidence>
<sequence>MSRLRLGLAAAALALAAALPAQAAGTITIYKSQDPGLELKTYAWEGGKSLRFTHGVGSAAFRHPQDPPNEFHGLGDRGPNFACGEVKAVTGLEMEKLCKGRDVRIYPVPDYRPSIYRILLREDGTFSLAGVIPLKDRDGRPLTGLPNPLTAAAAENAVDGRGNPLPPDPGAVDAEGLVRLRDGTFWIGEENAPSILHAGPDGRVLKRIVPAGSERDFAGANYPVEGGLPAILARRQGNRGIESMALSPDERFLYFMLQSPLANPDARAFARSRNTRILKFDLRAGKVVGQYVYRLDDPRTFRKDPSESPAVIRVSEAHALGPDRLLVLERTDKTTKLHEADLRGATDILGSKWDDPAARPTLEQSDDLAAAGVIPVRKTLRWDSADHPEAPGKIEGMAFLGDGSLLLINDNDFGIAGEETLVLVLRGHGIRRE</sequence>
<dbReference type="SUPFAM" id="SSF63829">
    <property type="entry name" value="Calcium-dependent phosphotriesterase"/>
    <property type="match status" value="1"/>
</dbReference>
<dbReference type="PANTHER" id="PTHR37957:SF1">
    <property type="entry name" value="PHYTASE-LIKE DOMAIN-CONTAINING PROTEIN"/>
    <property type="match status" value="1"/>
</dbReference>